<accession>A0A8H8QTI2</accession>
<protein>
    <submittedName>
        <fullName evidence="1">Uncharacterized protein</fullName>
    </submittedName>
</protein>
<dbReference type="RefSeq" id="XP_031001049.1">
    <property type="nucleotide sequence ID" value="XM_031153944.1"/>
</dbReference>
<name>A0A8H8QTI2_9HELO</name>
<dbReference type="OrthoDB" id="5275361at2759"/>
<reference evidence="1 2" key="1">
    <citation type="submission" date="2018-05" db="EMBL/GenBank/DDBJ databases">
        <title>Genome sequencing and assembly of the regulated plant pathogen Lachnellula willkommii and related sister species for the development of diagnostic species identification markers.</title>
        <authorList>
            <person name="Giroux E."/>
            <person name="Bilodeau G."/>
        </authorList>
    </citation>
    <scope>NUCLEOTIDE SEQUENCE [LARGE SCALE GENOMIC DNA]</scope>
    <source>
        <strain evidence="1 2">CBS 185.66</strain>
    </source>
</reference>
<dbReference type="GO" id="GO:1990879">
    <property type="term" value="C:CST complex"/>
    <property type="evidence" value="ECO:0007669"/>
    <property type="project" value="InterPro"/>
</dbReference>
<organism evidence="1 2">
    <name type="scientific">Lachnellula hyalina</name>
    <dbReference type="NCBI Taxonomy" id="1316788"/>
    <lineage>
        <taxon>Eukaryota</taxon>
        <taxon>Fungi</taxon>
        <taxon>Dikarya</taxon>
        <taxon>Ascomycota</taxon>
        <taxon>Pezizomycotina</taxon>
        <taxon>Leotiomycetes</taxon>
        <taxon>Helotiales</taxon>
        <taxon>Lachnaceae</taxon>
        <taxon>Lachnellula</taxon>
    </lineage>
</organism>
<gene>
    <name evidence="1" type="ORF">LHYA1_G009040</name>
</gene>
<dbReference type="Gene3D" id="2.40.50.140">
    <property type="entry name" value="Nucleic acid-binding proteins"/>
    <property type="match status" value="1"/>
</dbReference>
<dbReference type="Pfam" id="PF12658">
    <property type="entry name" value="Ten1"/>
    <property type="match status" value="1"/>
</dbReference>
<dbReference type="EMBL" id="QGMH01000301">
    <property type="protein sequence ID" value="TVY22261.1"/>
    <property type="molecule type" value="Genomic_DNA"/>
</dbReference>
<sequence>MAGVQNGPVPTTLTLLSELPKFVPGTKVRFLGWSSIFAGAFPLSLQTHSITNYSTKTATLTLEHNYPPGQTLRALVNIDLILNTIKSHETRTGEWVNVMGYIQAESQPKHSVINESGVPVQAIVLWSSSSLNLQTYERSLDQQKTSK</sequence>
<dbReference type="Proteomes" id="UP000431533">
    <property type="component" value="Unassembled WGS sequence"/>
</dbReference>
<dbReference type="AlphaFoldDB" id="A0A8H8QTI2"/>
<proteinExistence type="predicted"/>
<dbReference type="InterPro" id="IPR024222">
    <property type="entry name" value="Ten1_fungal"/>
</dbReference>
<dbReference type="GO" id="GO:0016233">
    <property type="term" value="P:telomere capping"/>
    <property type="evidence" value="ECO:0007669"/>
    <property type="project" value="InterPro"/>
</dbReference>
<dbReference type="InterPro" id="IPR012340">
    <property type="entry name" value="NA-bd_OB-fold"/>
</dbReference>
<dbReference type="GO" id="GO:0043047">
    <property type="term" value="F:single-stranded telomeric DNA binding"/>
    <property type="evidence" value="ECO:0007669"/>
    <property type="project" value="InterPro"/>
</dbReference>
<keyword evidence="2" id="KW-1185">Reference proteome</keyword>
<comment type="caution">
    <text evidence="1">The sequence shown here is derived from an EMBL/GenBank/DDBJ whole genome shotgun (WGS) entry which is preliminary data.</text>
</comment>
<evidence type="ECO:0000313" key="1">
    <source>
        <dbReference type="EMBL" id="TVY22261.1"/>
    </source>
</evidence>
<dbReference type="GeneID" id="41989238"/>
<evidence type="ECO:0000313" key="2">
    <source>
        <dbReference type="Proteomes" id="UP000431533"/>
    </source>
</evidence>